<dbReference type="PANTHER" id="PTHR46524:SF7">
    <property type="entry name" value="CW-TYPE ZINC FINGER"/>
    <property type="match status" value="1"/>
</dbReference>
<feature type="region of interest" description="Disordered" evidence="4">
    <location>
        <begin position="86"/>
        <end position="110"/>
    </location>
</feature>
<feature type="compositionally biased region" description="Basic and acidic residues" evidence="4">
    <location>
        <begin position="1033"/>
        <end position="1043"/>
    </location>
</feature>
<dbReference type="InterPro" id="IPR056406">
    <property type="entry name" value="THD_CWZF3/5/7"/>
</dbReference>
<dbReference type="InterPro" id="IPR011124">
    <property type="entry name" value="Znf_CW"/>
</dbReference>
<reference evidence="6 7" key="1">
    <citation type="journal article" date="2018" name="Sci. Data">
        <title>The draft genome sequence of cork oak.</title>
        <authorList>
            <person name="Ramos A.M."/>
            <person name="Usie A."/>
            <person name="Barbosa P."/>
            <person name="Barros P.M."/>
            <person name="Capote T."/>
            <person name="Chaves I."/>
            <person name="Simoes F."/>
            <person name="Abreu I."/>
            <person name="Carrasquinho I."/>
            <person name="Faro C."/>
            <person name="Guimaraes J.B."/>
            <person name="Mendonca D."/>
            <person name="Nobrega F."/>
            <person name="Rodrigues L."/>
            <person name="Saibo N.J.M."/>
            <person name="Varela M.C."/>
            <person name="Egas C."/>
            <person name="Matos J."/>
            <person name="Miguel C.M."/>
            <person name="Oliveira M.M."/>
            <person name="Ricardo C.P."/>
            <person name="Goncalves S."/>
        </authorList>
    </citation>
    <scope>NUCLEOTIDE SEQUENCE [LARGE SCALE GENOMIC DNA]</scope>
    <source>
        <strain evidence="7">cv. HL8</strain>
    </source>
</reference>
<feature type="compositionally biased region" description="Polar residues" evidence="4">
    <location>
        <begin position="828"/>
        <end position="841"/>
    </location>
</feature>
<evidence type="ECO:0000259" key="5">
    <source>
        <dbReference type="PROSITE" id="PS51050"/>
    </source>
</evidence>
<dbReference type="GO" id="GO:0008270">
    <property type="term" value="F:zinc ion binding"/>
    <property type="evidence" value="ECO:0007669"/>
    <property type="project" value="UniProtKB-KW"/>
</dbReference>
<dbReference type="InterPro" id="IPR055300">
    <property type="entry name" value="CWZF3/5/7"/>
</dbReference>
<keyword evidence="2" id="KW-0863">Zinc-finger</keyword>
<evidence type="ECO:0000256" key="1">
    <source>
        <dbReference type="ARBA" id="ARBA00022723"/>
    </source>
</evidence>
<evidence type="ECO:0000313" key="7">
    <source>
        <dbReference type="Proteomes" id="UP000237347"/>
    </source>
</evidence>
<feature type="region of interest" description="Disordered" evidence="4">
    <location>
        <begin position="1433"/>
        <end position="1460"/>
    </location>
</feature>
<keyword evidence="1" id="KW-0479">Metal-binding</keyword>
<name>A0AAW0KWY3_QUESU</name>
<gene>
    <name evidence="6" type="ORF">CFP56_011755</name>
</gene>
<feature type="domain" description="CW-type" evidence="5">
    <location>
        <begin position="689"/>
        <end position="742"/>
    </location>
</feature>
<feature type="region of interest" description="Disordered" evidence="4">
    <location>
        <begin position="195"/>
        <end position="220"/>
    </location>
</feature>
<feature type="region of interest" description="Disordered" evidence="4">
    <location>
        <begin position="458"/>
        <end position="501"/>
    </location>
</feature>
<dbReference type="PROSITE" id="PS51050">
    <property type="entry name" value="ZF_CW"/>
    <property type="match status" value="1"/>
</dbReference>
<feature type="region of interest" description="Disordered" evidence="4">
    <location>
        <begin position="828"/>
        <end position="1011"/>
    </location>
</feature>
<dbReference type="PANTHER" id="PTHR46524">
    <property type="entry name" value="CW-TYPE ZINC FINGER"/>
    <property type="match status" value="1"/>
</dbReference>
<dbReference type="EMBL" id="PKMF04000193">
    <property type="protein sequence ID" value="KAK7844010.1"/>
    <property type="molecule type" value="Genomic_DNA"/>
</dbReference>
<feature type="compositionally biased region" description="Basic and acidic residues" evidence="4">
    <location>
        <begin position="891"/>
        <end position="908"/>
    </location>
</feature>
<feature type="region of interest" description="Disordered" evidence="4">
    <location>
        <begin position="1023"/>
        <end position="1045"/>
    </location>
</feature>
<feature type="compositionally biased region" description="Basic and acidic residues" evidence="4">
    <location>
        <begin position="1253"/>
        <end position="1268"/>
    </location>
</feature>
<keyword evidence="7" id="KW-1185">Reference proteome</keyword>
<feature type="region of interest" description="Disordered" evidence="4">
    <location>
        <begin position="531"/>
        <end position="683"/>
    </location>
</feature>
<evidence type="ECO:0000313" key="6">
    <source>
        <dbReference type="EMBL" id="KAK7844010.1"/>
    </source>
</evidence>
<feature type="compositionally biased region" description="Basic and acidic residues" evidence="4">
    <location>
        <begin position="999"/>
        <end position="1009"/>
    </location>
</feature>
<feature type="compositionally biased region" description="Basic and acidic residues" evidence="4">
    <location>
        <begin position="560"/>
        <end position="610"/>
    </location>
</feature>
<feature type="compositionally biased region" description="Polar residues" evidence="4">
    <location>
        <begin position="878"/>
        <end position="888"/>
    </location>
</feature>
<dbReference type="Gene3D" id="3.30.40.100">
    <property type="match status" value="1"/>
</dbReference>
<comment type="caution">
    <text evidence="6">The sequence shown here is derived from an EMBL/GenBank/DDBJ whole genome shotgun (WGS) entry which is preliminary data.</text>
</comment>
<dbReference type="Pfam" id="PF24756">
    <property type="entry name" value="THD_CWZF3-5-7"/>
    <property type="match status" value="1"/>
</dbReference>
<dbReference type="Pfam" id="PF07496">
    <property type="entry name" value="zf-CW"/>
    <property type="match status" value="1"/>
</dbReference>
<feature type="compositionally biased region" description="Polar residues" evidence="4">
    <location>
        <begin position="86"/>
        <end position="99"/>
    </location>
</feature>
<accession>A0AAW0KWY3</accession>
<protein>
    <recommendedName>
        <fullName evidence="5">CW-type domain-containing protein</fullName>
    </recommendedName>
</protein>
<evidence type="ECO:0000256" key="3">
    <source>
        <dbReference type="ARBA" id="ARBA00022833"/>
    </source>
</evidence>
<feature type="non-terminal residue" evidence="6">
    <location>
        <position position="1"/>
    </location>
</feature>
<proteinExistence type="predicted"/>
<evidence type="ECO:0000256" key="4">
    <source>
        <dbReference type="SAM" id="MobiDB-lite"/>
    </source>
</evidence>
<feature type="compositionally biased region" description="Polar residues" evidence="4">
    <location>
        <begin position="655"/>
        <end position="665"/>
    </location>
</feature>
<keyword evidence="3" id="KW-0862">Zinc</keyword>
<feature type="region of interest" description="Disordered" evidence="4">
    <location>
        <begin position="1242"/>
        <end position="1268"/>
    </location>
</feature>
<feature type="compositionally biased region" description="Basic and acidic residues" evidence="4">
    <location>
        <begin position="531"/>
        <end position="553"/>
    </location>
</feature>
<organism evidence="6 7">
    <name type="scientific">Quercus suber</name>
    <name type="common">Cork oak</name>
    <dbReference type="NCBI Taxonomy" id="58331"/>
    <lineage>
        <taxon>Eukaryota</taxon>
        <taxon>Viridiplantae</taxon>
        <taxon>Streptophyta</taxon>
        <taxon>Embryophyta</taxon>
        <taxon>Tracheophyta</taxon>
        <taxon>Spermatophyta</taxon>
        <taxon>Magnoliopsida</taxon>
        <taxon>eudicotyledons</taxon>
        <taxon>Gunneridae</taxon>
        <taxon>Pentapetalae</taxon>
        <taxon>rosids</taxon>
        <taxon>fabids</taxon>
        <taxon>Fagales</taxon>
        <taxon>Fagaceae</taxon>
        <taxon>Quercus</taxon>
    </lineage>
</organism>
<feature type="compositionally biased region" description="Basic residues" evidence="4">
    <location>
        <begin position="981"/>
        <end position="990"/>
    </location>
</feature>
<evidence type="ECO:0000256" key="2">
    <source>
        <dbReference type="ARBA" id="ARBA00022771"/>
    </source>
</evidence>
<feature type="compositionally biased region" description="Basic and acidic residues" evidence="4">
    <location>
        <begin position="666"/>
        <end position="683"/>
    </location>
</feature>
<sequence length="1752" mass="194909">VSVKGFPLVVVKMGKTELEKEAACYSSYIDNDQNIDIDVAFSYIDKRIQDVLGHHQKEFEGGLSAENLGARFGGYGSFLPTYQRSPSTCSKTSQKAQNNHSHDLPLEGAPQNSTVIMRPELASTDHALPELRNSSVDSLPKVCNSRNYISNHKPLKLSINQSDKKTLKFRIKVRSDNILTEKSAAIYSNLGLDMSPSSSSDGNHTEWEGNSPDSHSKQSESPSCIIKIMTSFPIPNGVLLSPLHDNLVCPLEEKNLLDGSRSPPFKEMDAVFENEVASKMHCKKVFGEKKKKFGDKNERIVESKNGNFEDPVNPVNAGLKNEGKIKISVSKEIASDILKLPPKSSKRSNGGGMGNGIAMAASELNIGKAKEKNFSSYLVKEETLGSIACRSGDEQNAKNGLAEMIQKDKNLVHDIRKDGRTKDDRSCNLFEQNCDMPKGSKVCDWGTAAPIKQNCESKATHQQDGVNISHGKESAGGQKKSKEIQNHNSSATRKSKVNLKVSCSSASKDNVAYKSGFPSKSKGDEKLHKDLEKAKDSHSDRMSNKKLVKKEYVSDTSRNPLKDQERDSKLEIFEKKFLASSSKSRDGSGTDQAKDSKLEVSGKKSVKELSGKGYHAISNKSKETLGKDPAKDHKLDVSEKESFAFSHKLKERSGNKQNDFPSTSEAHLKGHMKDATKIPDPRPSEVAPVVIEENWVCCDKCEKWRLLPYGTNPDHLPKKWLCSMLTWLPGMNRCSFSEEETTNALNALYQVPISQIQNNQQTYPVGTAPGGTLLEAPHLNQNCQDLVINAVTSGGKNKLGAKTVSNEAPHIGSKDVLNFKKNQQVPVKSKGLQNLSQCSLESKSEERPSNAKPLKTNIRREYGQDGCRPSKKAKTESTHYTNQDQNPGGLSKKEVETDIQKYNERCSSDIKGVPQDGSFPSVKQSKKQGHRTFVEDNDNSSFARKKRKLKEQQGIHMNDLPSNRQDFKDEQISMEETSGRQCRKEKKARALKLQGNETNTRKASSEPEKQGTVTRILLSSSKNNPLDRTVSYEGRKSTKKDQHFGQYDGYNLSQWTVDGNNSFRKDFGARHPCTAATSSSSMISGTGKIKVNFNEFKGSPAESVCSSPLRISNPENHTRSLSGKDGSADVGLALINSPGTYLVGEDDGRSQHYESIRKEKAFTVIQDRSSVSPSFDYQGRFTEHKIHGKAKSLTVHTSNIRNSHPLNVCIENDKHTNEPNKNHHFHDMARVNSHCSPKKCLPEKSTNGCSSQAKERHSTPISDLDKSNIRISKSFNEQEESDNVHYEVENGSHDIAPYKKDIKVRKIKIQGNKSTKIEKNNAGKKLSAGKCLSDSSKRESQTLCDRLEDPHSKIITVFPKGGESTASRQNLLQNHNDEKYLKWLPSERNFQEEKATENSDDFDVLPFDDFNRSDSVKASQQLGKDDCQNKLHHVSSRHPACNRDGNRDIVAPSHRRKDATTRAANKTLKEAEDLKHSADQLKISGSELESIEARFQAALKFLHGASLLDPCNSKSAKYGEMTSTTAYNSTAKLFEYCACEYERCKDMASAALAYKCLEVTFMRMIYVNHFIASSDQNELQKTLQMVSPVQSPSSSASDVDNLYNQAMMDKMDVAKDGSSLQVTGNHVIAARNHPKLVRLLDFAQDVNFAMEASRKSQISFAAANVVLAKTRNEKVISSIKRTLDFSFHDVEELLRLNFQAQLYQFFSLIPLEVGHKNFEHEGDSDLRLQHVQFSYCAVVIKIIVFDKGNEQV</sequence>
<dbReference type="Proteomes" id="UP000237347">
    <property type="component" value="Unassembled WGS sequence"/>
</dbReference>
<feature type="compositionally biased region" description="Basic and acidic residues" evidence="4">
    <location>
        <begin position="620"/>
        <end position="642"/>
    </location>
</feature>